<dbReference type="EMBL" id="VSSQ01040249">
    <property type="protein sequence ID" value="MPM93445.1"/>
    <property type="molecule type" value="Genomic_DNA"/>
</dbReference>
<dbReference type="AlphaFoldDB" id="A0A645DVW8"/>
<comment type="caution">
    <text evidence="1">The sequence shown here is derived from an EMBL/GenBank/DDBJ whole genome shotgun (WGS) entry which is preliminary data.</text>
</comment>
<protein>
    <submittedName>
        <fullName evidence="1">Uncharacterized protein</fullName>
    </submittedName>
</protein>
<organism evidence="1">
    <name type="scientific">bioreactor metagenome</name>
    <dbReference type="NCBI Taxonomy" id="1076179"/>
    <lineage>
        <taxon>unclassified sequences</taxon>
        <taxon>metagenomes</taxon>
        <taxon>ecological metagenomes</taxon>
    </lineage>
</organism>
<name>A0A645DVW8_9ZZZZ</name>
<sequence length="75" mass="8339">MKINSGCRCANLLYHKGEVGPGRELIDILVDVRSLNTERYTGSQSDGKSGKSHNLALTTWKQAVILRRNAPKSKR</sequence>
<reference evidence="1" key="1">
    <citation type="submission" date="2019-08" db="EMBL/GenBank/DDBJ databases">
        <authorList>
            <person name="Kucharzyk K."/>
            <person name="Murdoch R.W."/>
            <person name="Higgins S."/>
            <person name="Loffler F."/>
        </authorList>
    </citation>
    <scope>NUCLEOTIDE SEQUENCE</scope>
</reference>
<evidence type="ECO:0000313" key="1">
    <source>
        <dbReference type="EMBL" id="MPM93445.1"/>
    </source>
</evidence>
<gene>
    <name evidence="1" type="ORF">SDC9_140582</name>
</gene>
<proteinExistence type="predicted"/>
<accession>A0A645DVW8</accession>